<dbReference type="EMBL" id="SOZD01000002">
    <property type="protein sequence ID" value="TFF24852.1"/>
    <property type="molecule type" value="Genomic_DNA"/>
</dbReference>
<comment type="caution">
    <text evidence="3">The sequence shown here is derived from an EMBL/GenBank/DDBJ whole genome shotgun (WGS) entry which is preliminary data.</text>
</comment>
<organism evidence="3 4">
    <name type="scientific">Jiella endophytica</name>
    <dbReference type="NCBI Taxonomy" id="2558362"/>
    <lineage>
        <taxon>Bacteria</taxon>
        <taxon>Pseudomonadati</taxon>
        <taxon>Pseudomonadota</taxon>
        <taxon>Alphaproteobacteria</taxon>
        <taxon>Hyphomicrobiales</taxon>
        <taxon>Aurantimonadaceae</taxon>
        <taxon>Jiella</taxon>
    </lineage>
</organism>
<dbReference type="AlphaFoldDB" id="A0A4Y8RMH5"/>
<evidence type="ECO:0000313" key="4">
    <source>
        <dbReference type="Proteomes" id="UP000298179"/>
    </source>
</evidence>
<dbReference type="Proteomes" id="UP000298179">
    <property type="component" value="Unassembled WGS sequence"/>
</dbReference>
<evidence type="ECO:0000256" key="1">
    <source>
        <dbReference type="SAM" id="MobiDB-lite"/>
    </source>
</evidence>
<sequence>MAERDYNRDPRPQQSRGWWMICLIVVVAVVAFVIYEVRNGSETPGPAPQMGTVPPSGTPQ</sequence>
<name>A0A4Y8RMH5_9HYPH</name>
<keyword evidence="2" id="KW-0812">Transmembrane</keyword>
<evidence type="ECO:0000256" key="2">
    <source>
        <dbReference type="SAM" id="Phobius"/>
    </source>
</evidence>
<keyword evidence="4" id="KW-1185">Reference proteome</keyword>
<gene>
    <name evidence="3" type="ORF">E3C22_05520</name>
</gene>
<keyword evidence="2" id="KW-0472">Membrane</keyword>
<accession>A0A4Y8RMH5</accession>
<protein>
    <submittedName>
        <fullName evidence="3">Uncharacterized protein</fullName>
    </submittedName>
</protein>
<evidence type="ECO:0000313" key="3">
    <source>
        <dbReference type="EMBL" id="TFF24852.1"/>
    </source>
</evidence>
<keyword evidence="2" id="KW-1133">Transmembrane helix</keyword>
<proteinExistence type="predicted"/>
<feature type="transmembrane region" description="Helical" evidence="2">
    <location>
        <begin position="17"/>
        <end position="35"/>
    </location>
</feature>
<dbReference type="RefSeq" id="WP_134761021.1">
    <property type="nucleotide sequence ID" value="NZ_SOZD01000002.1"/>
</dbReference>
<reference evidence="3 4" key="1">
    <citation type="submission" date="2019-03" db="EMBL/GenBank/DDBJ databases">
        <title>Jiella endophytica sp. nov., a novel endophytic bacterium isolated from root of Ficus microcarpa Linn. f.</title>
        <authorList>
            <person name="Tuo L."/>
        </authorList>
    </citation>
    <scope>NUCLEOTIDE SEQUENCE [LARGE SCALE GENOMIC DNA]</scope>
    <source>
        <strain evidence="3 4">CBS5Q-3</strain>
    </source>
</reference>
<feature type="region of interest" description="Disordered" evidence="1">
    <location>
        <begin position="39"/>
        <end position="60"/>
    </location>
</feature>